<organism evidence="2 3">
    <name type="scientific">Alligator mississippiensis</name>
    <name type="common">American alligator</name>
    <dbReference type="NCBI Taxonomy" id="8496"/>
    <lineage>
        <taxon>Eukaryota</taxon>
        <taxon>Metazoa</taxon>
        <taxon>Chordata</taxon>
        <taxon>Craniata</taxon>
        <taxon>Vertebrata</taxon>
        <taxon>Euteleostomi</taxon>
        <taxon>Archelosauria</taxon>
        <taxon>Archosauria</taxon>
        <taxon>Crocodylia</taxon>
        <taxon>Alligatoridae</taxon>
        <taxon>Alligatorinae</taxon>
        <taxon>Alligator</taxon>
    </lineage>
</organism>
<accession>A0A151NRB4</accession>
<gene>
    <name evidence="2" type="ORF">Y1Q_0004816</name>
</gene>
<keyword evidence="3" id="KW-1185">Reference proteome</keyword>
<proteinExistence type="predicted"/>
<evidence type="ECO:0000313" key="2">
    <source>
        <dbReference type="EMBL" id="KYO39169.1"/>
    </source>
</evidence>
<reference evidence="2 3" key="1">
    <citation type="journal article" date="2012" name="Genome Biol.">
        <title>Sequencing three crocodilian genomes to illuminate the evolution of archosaurs and amniotes.</title>
        <authorList>
            <person name="St John J.A."/>
            <person name="Braun E.L."/>
            <person name="Isberg S.R."/>
            <person name="Miles L.G."/>
            <person name="Chong A.Y."/>
            <person name="Gongora J."/>
            <person name="Dalzell P."/>
            <person name="Moran C."/>
            <person name="Bed'hom B."/>
            <person name="Abzhanov A."/>
            <person name="Burgess S.C."/>
            <person name="Cooksey A.M."/>
            <person name="Castoe T.A."/>
            <person name="Crawford N.G."/>
            <person name="Densmore L.D."/>
            <person name="Drew J.C."/>
            <person name="Edwards S.V."/>
            <person name="Faircloth B.C."/>
            <person name="Fujita M.K."/>
            <person name="Greenwold M.J."/>
            <person name="Hoffmann F.G."/>
            <person name="Howard J.M."/>
            <person name="Iguchi T."/>
            <person name="Janes D.E."/>
            <person name="Khan S.Y."/>
            <person name="Kohno S."/>
            <person name="de Koning A.J."/>
            <person name="Lance S.L."/>
            <person name="McCarthy F.M."/>
            <person name="McCormack J.E."/>
            <person name="Merchant M.E."/>
            <person name="Peterson D.G."/>
            <person name="Pollock D.D."/>
            <person name="Pourmand N."/>
            <person name="Raney B.J."/>
            <person name="Roessler K.A."/>
            <person name="Sanford J.R."/>
            <person name="Sawyer R.H."/>
            <person name="Schmidt C.J."/>
            <person name="Triplett E.W."/>
            <person name="Tuberville T.D."/>
            <person name="Venegas-Anaya M."/>
            <person name="Howard J.T."/>
            <person name="Jarvis E.D."/>
            <person name="Guillette L.J.Jr."/>
            <person name="Glenn T.C."/>
            <person name="Green R.E."/>
            <person name="Ray D.A."/>
        </authorList>
    </citation>
    <scope>NUCLEOTIDE SEQUENCE [LARGE SCALE GENOMIC DNA]</scope>
    <source>
        <strain evidence="2">KSC_2009_1</strain>
    </source>
</reference>
<comment type="caution">
    <text evidence="2">The sequence shown here is derived from an EMBL/GenBank/DDBJ whole genome shotgun (WGS) entry which is preliminary data.</text>
</comment>
<evidence type="ECO:0000256" key="1">
    <source>
        <dbReference type="SAM" id="MobiDB-lite"/>
    </source>
</evidence>
<name>A0A151NRB4_ALLMI</name>
<dbReference type="EMBL" id="AKHW03002337">
    <property type="protein sequence ID" value="KYO39169.1"/>
    <property type="molecule type" value="Genomic_DNA"/>
</dbReference>
<dbReference type="Proteomes" id="UP000050525">
    <property type="component" value="Unassembled WGS sequence"/>
</dbReference>
<protein>
    <submittedName>
        <fullName evidence="2">Uncharacterized protein</fullName>
    </submittedName>
</protein>
<feature type="region of interest" description="Disordered" evidence="1">
    <location>
        <begin position="1"/>
        <end position="28"/>
    </location>
</feature>
<dbReference type="AlphaFoldDB" id="A0A151NRB4"/>
<evidence type="ECO:0000313" key="3">
    <source>
        <dbReference type="Proteomes" id="UP000050525"/>
    </source>
</evidence>
<sequence>MAARTAGHPKAGARSLGRARSQGPLPGPEVWRQRKWWQLPHFQAPVASSAPARDGPLSPSSHDPGIGWIGHRLGWYYMPDSSLTRLSPWKDLAPIIWLVG</sequence>